<dbReference type="PANTHER" id="PTHR36167:SF3">
    <property type="entry name" value="C2H2 FINGER DOMAIN TRANSCRIPTION FACTOR (EUROFUNG)-RELATED"/>
    <property type="match status" value="1"/>
</dbReference>
<dbReference type="EMBL" id="HE681721">
    <property type="protein sequence ID" value="CCG25481.1"/>
    <property type="molecule type" value="Genomic_DNA"/>
</dbReference>
<feature type="region of interest" description="Disordered" evidence="2">
    <location>
        <begin position="284"/>
        <end position="349"/>
    </location>
</feature>
<dbReference type="GO" id="GO:0006355">
    <property type="term" value="P:regulation of DNA-templated transcription"/>
    <property type="evidence" value="ECO:0007669"/>
    <property type="project" value="InterPro"/>
</dbReference>
<proteinExistence type="predicted"/>
<feature type="region of interest" description="Disordered" evidence="2">
    <location>
        <begin position="1"/>
        <end position="54"/>
    </location>
</feature>
<keyword evidence="5" id="KW-1185">Reference proteome</keyword>
<dbReference type="eggNOG" id="ENOG502S48N">
    <property type="taxonomic scope" value="Eukaryota"/>
</dbReference>
<dbReference type="PANTHER" id="PTHR36167">
    <property type="entry name" value="C2H2 FINGER DOMAIN TRANSCRIPTION FACTOR (EUROFUNG)-RELATED"/>
    <property type="match status" value="1"/>
</dbReference>
<dbReference type="KEGG" id="cot:CORT_0C01040"/>
<dbReference type="InterPro" id="IPR013087">
    <property type="entry name" value="Znf_C2H2_type"/>
</dbReference>
<dbReference type="HOGENOM" id="CLU_794535_0_0_1"/>
<evidence type="ECO:0000256" key="1">
    <source>
        <dbReference type="PROSITE-ProRule" id="PRU00042"/>
    </source>
</evidence>
<evidence type="ECO:0000313" key="5">
    <source>
        <dbReference type="Proteomes" id="UP000005018"/>
    </source>
</evidence>
<keyword evidence="1" id="KW-0862">Zinc</keyword>
<gene>
    <name evidence="4" type="ORF">CORT_0C01040</name>
</gene>
<organism evidence="4 5">
    <name type="scientific">Candida orthopsilosis (strain 90-125)</name>
    <name type="common">Yeast</name>
    <dbReference type="NCBI Taxonomy" id="1136231"/>
    <lineage>
        <taxon>Eukaryota</taxon>
        <taxon>Fungi</taxon>
        <taxon>Dikarya</taxon>
        <taxon>Ascomycota</taxon>
        <taxon>Saccharomycotina</taxon>
        <taxon>Pichiomycetes</taxon>
        <taxon>Debaryomycetaceae</taxon>
        <taxon>Candida/Lodderomyces clade</taxon>
        <taxon>Candida</taxon>
    </lineage>
</organism>
<evidence type="ECO:0000313" key="4">
    <source>
        <dbReference type="EMBL" id="CCG25481.1"/>
    </source>
</evidence>
<dbReference type="GO" id="GO:0008270">
    <property type="term" value="F:zinc ion binding"/>
    <property type="evidence" value="ECO:0007669"/>
    <property type="project" value="UniProtKB-KW"/>
</dbReference>
<evidence type="ECO:0000256" key="2">
    <source>
        <dbReference type="SAM" id="MobiDB-lite"/>
    </source>
</evidence>
<feature type="compositionally biased region" description="Polar residues" evidence="2">
    <location>
        <begin position="284"/>
        <end position="300"/>
    </location>
</feature>
<dbReference type="RefSeq" id="XP_003868385.1">
    <property type="nucleotide sequence ID" value="XM_003868337.1"/>
</dbReference>
<dbReference type="InterPro" id="IPR039327">
    <property type="entry name" value="CON7-like"/>
</dbReference>
<protein>
    <recommendedName>
        <fullName evidence="3">C2H2-type domain-containing protein</fullName>
    </recommendedName>
</protein>
<feature type="compositionally biased region" description="Basic and acidic residues" evidence="2">
    <location>
        <begin position="1"/>
        <end position="13"/>
    </location>
</feature>
<dbReference type="GeneID" id="14539354"/>
<reference evidence="4 5" key="1">
    <citation type="journal article" date="2012" name="PLoS ONE">
        <title>Sequence and analysis of the genome of the pathogenic yeast Candida orthopsilosis.</title>
        <authorList>
            <person name="Riccombeni A."/>
            <person name="Vidanes G."/>
            <person name="Proux-Wera E."/>
            <person name="Wolfe K.H."/>
            <person name="Butler G."/>
        </authorList>
    </citation>
    <scope>NUCLEOTIDE SEQUENCE [LARGE SCALE GENOMIC DNA]</scope>
    <source>
        <strain evidence="4 5">Co 90-125</strain>
    </source>
</reference>
<feature type="compositionally biased region" description="Low complexity" evidence="2">
    <location>
        <begin position="301"/>
        <end position="328"/>
    </location>
</feature>
<feature type="compositionally biased region" description="Polar residues" evidence="2">
    <location>
        <begin position="336"/>
        <end position="349"/>
    </location>
</feature>
<dbReference type="PROSITE" id="PS50157">
    <property type="entry name" value="ZINC_FINGER_C2H2_2"/>
    <property type="match status" value="1"/>
</dbReference>
<dbReference type="PROSITE" id="PS00028">
    <property type="entry name" value="ZINC_FINGER_C2H2_1"/>
    <property type="match status" value="1"/>
</dbReference>
<evidence type="ECO:0000259" key="3">
    <source>
        <dbReference type="PROSITE" id="PS50157"/>
    </source>
</evidence>
<dbReference type="Proteomes" id="UP000005018">
    <property type="component" value="Chromosome 3"/>
</dbReference>
<feature type="domain" description="C2H2-type" evidence="3">
    <location>
        <begin position="151"/>
        <end position="182"/>
    </location>
</feature>
<name>H8X3K8_CANO9</name>
<dbReference type="Gene3D" id="3.30.160.60">
    <property type="entry name" value="Classic Zinc Finger"/>
    <property type="match status" value="1"/>
</dbReference>
<sequence length="349" mass="39022">MTPRADKNIDQGDQRAAPVISGYAADAKTTLPPLGSTMKPEQSESYTQVQQQQPYDYNVQPSMYSSYQQSNYDPYQRQNLLQPQNAYTGMTQYTQPSYPSTNTSTGIRFSYSNSVSAVPATTSKTDLQSHVPPEKKSRRFRRRYNQIVRKYPCSFPGCSKSYGSLNHLNTHIVTKKHGPRKSKLDFQNGGQHKDDKAEPSALQQDHTPQPHISQSGHYQLPQQSQIPVPPQQYVAQPNDYAGYYYGYSAPPNLRPSVSTDSTQIPSSNAGLYYSGLQTTSTLAPQQASQVQPQRTGGSASTPQYYQPTPQQNLYASQFQQQQQQQQQQALGAGIYSNLQSSPQQRANNR</sequence>
<feature type="region of interest" description="Disordered" evidence="2">
    <location>
        <begin position="120"/>
        <end position="139"/>
    </location>
</feature>
<feature type="region of interest" description="Disordered" evidence="2">
    <location>
        <begin position="173"/>
        <end position="233"/>
    </location>
</feature>
<dbReference type="AlphaFoldDB" id="H8X3K8"/>
<feature type="compositionally biased region" description="Low complexity" evidence="2">
    <location>
        <begin position="43"/>
        <end position="54"/>
    </location>
</feature>
<keyword evidence="1" id="KW-0479">Metal-binding</keyword>
<feature type="compositionally biased region" description="Polar residues" evidence="2">
    <location>
        <begin position="201"/>
        <end position="217"/>
    </location>
</feature>
<dbReference type="OrthoDB" id="1939603at2759"/>
<keyword evidence="1" id="KW-0863">Zinc-finger</keyword>
<accession>H8X3K8</accession>